<dbReference type="InterPro" id="IPR011006">
    <property type="entry name" value="CheY-like_superfamily"/>
</dbReference>
<dbReference type="SMART" id="SM00388">
    <property type="entry name" value="HisKA"/>
    <property type="match status" value="1"/>
</dbReference>
<dbReference type="InterPro" id="IPR036890">
    <property type="entry name" value="HATPase_C_sf"/>
</dbReference>
<dbReference type="GO" id="GO:0000155">
    <property type="term" value="F:phosphorelay sensor kinase activity"/>
    <property type="evidence" value="ECO:0007669"/>
    <property type="project" value="InterPro"/>
</dbReference>
<dbReference type="InterPro" id="IPR005467">
    <property type="entry name" value="His_kinase_dom"/>
</dbReference>
<dbReference type="EC" id="2.7.13.3" evidence="2"/>
<evidence type="ECO:0000256" key="5">
    <source>
        <dbReference type="SAM" id="Phobius"/>
    </source>
</evidence>
<dbReference type="SUPFAM" id="SSF55785">
    <property type="entry name" value="PYP-like sensor domain (PAS domain)"/>
    <property type="match status" value="1"/>
</dbReference>
<evidence type="ECO:0000259" key="6">
    <source>
        <dbReference type="PROSITE" id="PS50109"/>
    </source>
</evidence>
<keyword evidence="10" id="KW-0808">Transferase</keyword>
<evidence type="ECO:0000256" key="1">
    <source>
        <dbReference type="ARBA" id="ARBA00000085"/>
    </source>
</evidence>
<dbReference type="PROSITE" id="PS50110">
    <property type="entry name" value="RESPONSE_REGULATORY"/>
    <property type="match status" value="1"/>
</dbReference>
<accession>M1WNC7</accession>
<evidence type="ECO:0000256" key="3">
    <source>
        <dbReference type="ARBA" id="ARBA00022553"/>
    </source>
</evidence>
<keyword evidence="3 4" id="KW-0597">Phosphoprotein</keyword>
<dbReference type="Pfam" id="PF02518">
    <property type="entry name" value="HATPase_c"/>
    <property type="match status" value="1"/>
</dbReference>
<comment type="catalytic activity">
    <reaction evidence="1">
        <text>ATP + protein L-histidine = ADP + protein N-phospho-L-histidine.</text>
        <dbReference type="EC" id="2.7.13.3"/>
    </reaction>
</comment>
<evidence type="ECO:0000256" key="4">
    <source>
        <dbReference type="PROSITE-ProRule" id="PRU00169"/>
    </source>
</evidence>
<dbReference type="InterPro" id="IPR013656">
    <property type="entry name" value="PAS_4"/>
</dbReference>
<dbReference type="Gene3D" id="3.30.450.20">
    <property type="entry name" value="PAS domain"/>
    <property type="match status" value="1"/>
</dbReference>
<keyword evidence="5" id="KW-1133">Transmembrane helix</keyword>
<dbReference type="CDD" id="cd00130">
    <property type="entry name" value="PAS"/>
    <property type="match status" value="1"/>
</dbReference>
<evidence type="ECO:0000256" key="2">
    <source>
        <dbReference type="ARBA" id="ARBA00012438"/>
    </source>
</evidence>
<reference evidence="10 11" key="1">
    <citation type="journal article" date="2013" name="PLoS ONE">
        <title>The first genomic and proteomic characterization of a deep-sea sulfate reducer: insights into the piezophilic lifestyle of Desulfovibrio piezophilus.</title>
        <authorList>
            <person name="Pradel N."/>
            <person name="Ji B."/>
            <person name="Gimenez G."/>
            <person name="Talla E."/>
            <person name="Lenoble P."/>
            <person name="Garel M."/>
            <person name="Tamburini C."/>
            <person name="Fourquet P."/>
            <person name="Lebrun R."/>
            <person name="Bertin P."/>
            <person name="Denis Y."/>
            <person name="Pophillat M."/>
            <person name="Barbe V."/>
            <person name="Ollivier B."/>
            <person name="Dolla A."/>
        </authorList>
    </citation>
    <scope>NUCLEOTIDE SEQUENCE [LARGE SCALE GENOMIC DNA]</scope>
    <source>
        <strain evidence="11">DSM 10523 / SB164P1</strain>
    </source>
</reference>
<dbReference type="SUPFAM" id="SSF55874">
    <property type="entry name" value="ATPase domain of HSP90 chaperone/DNA topoisomerase II/histidine kinase"/>
    <property type="match status" value="1"/>
</dbReference>
<keyword evidence="5" id="KW-0812">Transmembrane</keyword>
<dbReference type="InterPro" id="IPR036097">
    <property type="entry name" value="HisK_dim/P_sf"/>
</dbReference>
<dbReference type="InterPro" id="IPR000700">
    <property type="entry name" value="PAS-assoc_C"/>
</dbReference>
<dbReference type="PRINTS" id="PR00344">
    <property type="entry name" value="BCTRLSENSOR"/>
</dbReference>
<keyword evidence="11" id="KW-1185">Reference proteome</keyword>
<sequence>MNVCRYSWEAGFKSTSSCNQLRVSENLVKMFCSLALLLPQRWMVCGDKIDKLEMLRLRAGRGWSISPSITIERMSLSAYPRMKYPEIMKTLCCLILTMSMVCFACVASAATGRKQVLYINSYQNGYAWSDNILAGIRERLRESDYTIDLQVEYMDAKKHPARSNRALLKRLFANKFAESRFDAIICSDNDAFQFMLSYHDVLFPGVPVVFCGVNDWQPEVLERQQGVTGIVERLGIRETLETALRLNPLKRKVIVVGDPSLTSRAIAAQIKAVVPDFIDRLEFSFWENIPLNELLSRSRNLPDDTLLFFIPVYVESEGKYLSAGEVVEALYENANVPIYGAWKFLLGHGIVGGHLLDGVGHGKAAANMVLKILDGLSPADIPTAYGAPSGSVFDWKVLEKFGMDIAVLPFDAQFINRPELTYQLEKRVVWTVGVALCVLTLFTLLLGASRNRALRAERELALSRAMLRSIIDTIPQLLYWKDSDNRFKGVNRRFADFFGLSRLEEAEGKRNNDVIHEKQFSRKSDDLDRIVMDRGLPVLREILEYDAPDRPGMVFEMSKIPLHDDKGNISGVLSTAEDITARVVLEQQLIQSQKMEAVGTFVGGIAHDFNNLLTTIINSTELALMEIEAVDAAEDVLRAKLAAQQGSQLVSQLLTFSRPSNRDAMRMDAAETVTKALNLVAPLLPDSIVLKRDIPPDILEGVADPSQLQQVVMNLCTNAIHALKESGGVLIVSVSVDEGRQRNAQSGLAGRRLLRLKVRDNGPGISPNVRDRIFDPFFTTKKKHEGTGLGLAIVQGIVHGHGGHIRLVSHPGLTLFDIAIPFEKGESAPVISNTTNFGGEERILFVEDDPEQLVLIPRALSLLGYKVTAVQGGRAALDVLMGGTRFDMIVTDFDMPGFDGVELARTVRQLFPGIPVILVSGGQDAVAAADGDPGIIDVLMKPYTGSALAERMRRLFDVDSNA</sequence>
<feature type="domain" description="Histidine kinase" evidence="6">
    <location>
        <begin position="604"/>
        <end position="824"/>
    </location>
</feature>
<dbReference type="InterPro" id="IPR003594">
    <property type="entry name" value="HATPase_dom"/>
</dbReference>
<keyword evidence="5" id="KW-0472">Membrane</keyword>
<dbReference type="SUPFAM" id="SSF47384">
    <property type="entry name" value="Homodimeric domain of signal transducing histidine kinase"/>
    <property type="match status" value="1"/>
</dbReference>
<evidence type="ECO:0000259" key="9">
    <source>
        <dbReference type="PROSITE" id="PS50113"/>
    </source>
</evidence>
<dbReference type="Proteomes" id="UP000011724">
    <property type="component" value="Chromosome"/>
</dbReference>
<dbReference type="KEGG" id="dpi:BN4_20223"/>
<evidence type="ECO:0000259" key="7">
    <source>
        <dbReference type="PROSITE" id="PS50110"/>
    </source>
</evidence>
<dbReference type="InterPro" id="IPR035965">
    <property type="entry name" value="PAS-like_dom_sf"/>
</dbReference>
<dbReference type="HOGENOM" id="CLU_000445_89_20_7"/>
<dbReference type="AlphaFoldDB" id="M1WNC7"/>
<feature type="domain" description="PAS" evidence="8">
    <location>
        <begin position="463"/>
        <end position="534"/>
    </location>
</feature>
<feature type="modified residue" description="4-aspartylphosphate" evidence="4">
    <location>
        <position position="892"/>
    </location>
</feature>
<dbReference type="InterPro" id="IPR007487">
    <property type="entry name" value="ABC_transpt-TYRBP-like"/>
</dbReference>
<protein>
    <recommendedName>
        <fullName evidence="2">histidine kinase</fullName>
        <ecNumber evidence="2">2.7.13.3</ecNumber>
    </recommendedName>
</protein>
<dbReference type="eggNOG" id="COG3852">
    <property type="taxonomic scope" value="Bacteria"/>
</dbReference>
<dbReference type="SMART" id="SM00387">
    <property type="entry name" value="HATPase_c"/>
    <property type="match status" value="1"/>
</dbReference>
<dbReference type="InterPro" id="IPR001789">
    <property type="entry name" value="Sig_transdc_resp-reg_receiver"/>
</dbReference>
<dbReference type="Pfam" id="PF04392">
    <property type="entry name" value="ABC_sub_bind"/>
    <property type="match status" value="1"/>
</dbReference>
<dbReference type="InterPro" id="IPR000014">
    <property type="entry name" value="PAS"/>
</dbReference>
<dbReference type="PROSITE" id="PS50112">
    <property type="entry name" value="PAS"/>
    <property type="match status" value="1"/>
</dbReference>
<dbReference type="NCBIfam" id="TIGR00229">
    <property type="entry name" value="sensory_box"/>
    <property type="match status" value="1"/>
</dbReference>
<dbReference type="PROSITE" id="PS50113">
    <property type="entry name" value="PAC"/>
    <property type="match status" value="1"/>
</dbReference>
<dbReference type="Pfam" id="PF00072">
    <property type="entry name" value="Response_reg"/>
    <property type="match status" value="1"/>
</dbReference>
<dbReference type="CDD" id="cd00156">
    <property type="entry name" value="REC"/>
    <property type="match status" value="1"/>
</dbReference>
<dbReference type="CDD" id="cd00082">
    <property type="entry name" value="HisKA"/>
    <property type="match status" value="1"/>
</dbReference>
<dbReference type="InterPro" id="IPR003661">
    <property type="entry name" value="HisK_dim/P_dom"/>
</dbReference>
<feature type="domain" description="PAC" evidence="9">
    <location>
        <begin position="541"/>
        <end position="591"/>
    </location>
</feature>
<dbReference type="STRING" id="1322246.BN4_20223"/>
<evidence type="ECO:0000313" key="11">
    <source>
        <dbReference type="Proteomes" id="UP000011724"/>
    </source>
</evidence>
<feature type="domain" description="Response regulatory" evidence="7">
    <location>
        <begin position="842"/>
        <end position="956"/>
    </location>
</feature>
<dbReference type="PROSITE" id="PS50109">
    <property type="entry name" value="HIS_KIN"/>
    <property type="match status" value="1"/>
</dbReference>
<evidence type="ECO:0000259" key="8">
    <source>
        <dbReference type="PROSITE" id="PS50112"/>
    </source>
</evidence>
<feature type="transmembrane region" description="Helical" evidence="5">
    <location>
        <begin position="91"/>
        <end position="110"/>
    </location>
</feature>
<dbReference type="Gene3D" id="3.40.50.2300">
    <property type="match status" value="3"/>
</dbReference>
<dbReference type="Pfam" id="PF08448">
    <property type="entry name" value="PAS_4"/>
    <property type="match status" value="1"/>
</dbReference>
<dbReference type="Gene3D" id="3.30.565.10">
    <property type="entry name" value="Histidine kinase-like ATPase, C-terminal domain"/>
    <property type="match status" value="1"/>
</dbReference>
<keyword evidence="10" id="KW-0418">Kinase</keyword>
<evidence type="ECO:0000313" key="10">
    <source>
        <dbReference type="EMBL" id="CCH50285.1"/>
    </source>
</evidence>
<proteinExistence type="predicted"/>
<dbReference type="PATRIC" id="fig|879567.3.peg.3297"/>
<gene>
    <name evidence="10" type="ordered locus">BN4_20223</name>
</gene>
<dbReference type="SUPFAM" id="SSF52172">
    <property type="entry name" value="CheY-like"/>
    <property type="match status" value="1"/>
</dbReference>
<dbReference type="Gene3D" id="1.10.287.130">
    <property type="match status" value="1"/>
</dbReference>
<dbReference type="Pfam" id="PF00512">
    <property type="entry name" value="HisKA"/>
    <property type="match status" value="1"/>
</dbReference>
<name>M1WNC7_PSEP2</name>
<dbReference type="InterPro" id="IPR004358">
    <property type="entry name" value="Sig_transdc_His_kin-like_C"/>
</dbReference>
<dbReference type="SMART" id="SM00448">
    <property type="entry name" value="REC"/>
    <property type="match status" value="1"/>
</dbReference>
<dbReference type="PANTHER" id="PTHR43065">
    <property type="entry name" value="SENSOR HISTIDINE KINASE"/>
    <property type="match status" value="1"/>
</dbReference>
<dbReference type="PANTHER" id="PTHR43065:SF42">
    <property type="entry name" value="TWO-COMPONENT SENSOR PPRA"/>
    <property type="match status" value="1"/>
</dbReference>
<reference evidence="11" key="2">
    <citation type="journal article" date="2013" name="Stand. Genomic Sci.">
        <title>Complete genome sequence of Desulfocapsa sulfexigens, a marine deltaproteobacterium specialized in disproportionating inorganic sulfur compounds.</title>
        <authorList>
            <person name="Finster K.W."/>
            <person name="Kjeldsen K.U."/>
            <person name="Kube M."/>
            <person name="Reinhardt R."/>
            <person name="Mussmann M."/>
            <person name="Amann R."/>
            <person name="Schreiber L."/>
        </authorList>
    </citation>
    <scope>NUCLEOTIDE SEQUENCE [LARGE SCALE GENOMIC DNA]</scope>
    <source>
        <strain evidence="11">DSM 10523 / SB164P1</strain>
    </source>
</reference>
<dbReference type="EMBL" id="FO203427">
    <property type="protein sequence ID" value="CCH50285.1"/>
    <property type="molecule type" value="Genomic_DNA"/>
</dbReference>
<organism evidence="10 11">
    <name type="scientific">Pseudodesulfovibrio piezophilus (strain DSM 21447 / JCM 15486 / C1TLV30)</name>
    <name type="common">Desulfovibrio piezophilus</name>
    <dbReference type="NCBI Taxonomy" id="1322246"/>
    <lineage>
        <taxon>Bacteria</taxon>
        <taxon>Pseudomonadati</taxon>
        <taxon>Thermodesulfobacteriota</taxon>
        <taxon>Desulfovibrionia</taxon>
        <taxon>Desulfovibrionales</taxon>
        <taxon>Desulfovibrionaceae</taxon>
    </lineage>
</organism>